<dbReference type="EMBL" id="MUJZ01032324">
    <property type="protein sequence ID" value="OTF77485.1"/>
    <property type="molecule type" value="Genomic_DNA"/>
</dbReference>
<dbReference type="AlphaFoldDB" id="A0A1Y3BE76"/>
<dbReference type="InterPro" id="IPR000164">
    <property type="entry name" value="Histone_H3/CENP-A"/>
</dbReference>
<protein>
    <recommendedName>
        <fullName evidence="9">Core Histone H2A/H2B/H3 domain-containing protein</fullName>
    </recommendedName>
</protein>
<evidence type="ECO:0000259" key="9">
    <source>
        <dbReference type="Pfam" id="PF00125"/>
    </source>
</evidence>
<evidence type="ECO:0000256" key="1">
    <source>
        <dbReference type="ARBA" id="ARBA00004123"/>
    </source>
</evidence>
<keyword evidence="11" id="KW-1185">Reference proteome</keyword>
<organism evidence="10 11">
    <name type="scientific">Euroglyphus maynei</name>
    <name type="common">Mayne's house dust mite</name>
    <dbReference type="NCBI Taxonomy" id="6958"/>
    <lineage>
        <taxon>Eukaryota</taxon>
        <taxon>Metazoa</taxon>
        <taxon>Ecdysozoa</taxon>
        <taxon>Arthropoda</taxon>
        <taxon>Chelicerata</taxon>
        <taxon>Arachnida</taxon>
        <taxon>Acari</taxon>
        <taxon>Acariformes</taxon>
        <taxon>Sarcoptiformes</taxon>
        <taxon>Astigmata</taxon>
        <taxon>Psoroptidia</taxon>
        <taxon>Analgoidea</taxon>
        <taxon>Pyroglyphidae</taxon>
        <taxon>Pyroglyphinae</taxon>
        <taxon>Euroglyphus</taxon>
    </lineage>
</organism>
<proteinExistence type="inferred from homology"/>
<evidence type="ECO:0000256" key="6">
    <source>
        <dbReference type="ARBA" id="ARBA00023242"/>
    </source>
</evidence>
<evidence type="ECO:0000256" key="8">
    <source>
        <dbReference type="SAM" id="MobiDB-lite"/>
    </source>
</evidence>
<feature type="domain" description="Core Histone H2A/H2B/H3" evidence="9">
    <location>
        <begin position="76"/>
        <end position="165"/>
    </location>
</feature>
<dbReference type="Pfam" id="PF00125">
    <property type="entry name" value="Histone"/>
    <property type="match status" value="1"/>
</dbReference>
<sequence length="171" mass="20015">MVRTKQAAKKYESYTIHTKTTVKIEKNSSNKKNLKKKSSSTTKNKSKSLKIRRRQQHDAYSDDDQASIIKRKRYRPGTLALHEIRRYQSSGRLLISKLEFQRLIYQIINEMYGKNKYRFQTSAIQALQEASESYLTGLFDDTNLLAIHAKRVTIMPKDLYLAIRIRGGKFH</sequence>
<keyword evidence="6" id="KW-0539">Nucleus</keyword>
<comment type="caution">
    <text evidence="10">The sequence shown here is derived from an EMBL/GenBank/DDBJ whole genome shotgun (WGS) entry which is preliminary data.</text>
</comment>
<dbReference type="GO" id="GO:0046982">
    <property type="term" value="F:protein heterodimerization activity"/>
    <property type="evidence" value="ECO:0007669"/>
    <property type="project" value="InterPro"/>
</dbReference>
<evidence type="ECO:0000256" key="7">
    <source>
        <dbReference type="ARBA" id="ARBA00023269"/>
    </source>
</evidence>
<evidence type="ECO:0000256" key="4">
    <source>
        <dbReference type="ARBA" id="ARBA00022454"/>
    </source>
</evidence>
<feature type="region of interest" description="Disordered" evidence="8">
    <location>
        <begin position="23"/>
        <end position="64"/>
    </location>
</feature>
<evidence type="ECO:0000313" key="10">
    <source>
        <dbReference type="EMBL" id="OTF77485.1"/>
    </source>
</evidence>
<comment type="subcellular location">
    <subcellularLocation>
        <location evidence="2">Chromosome</location>
    </subcellularLocation>
    <subcellularLocation>
        <location evidence="1">Nucleus</location>
    </subcellularLocation>
</comment>
<evidence type="ECO:0000313" key="11">
    <source>
        <dbReference type="Proteomes" id="UP000194236"/>
    </source>
</evidence>
<dbReference type="CDD" id="cd22911">
    <property type="entry name" value="HFD_H3"/>
    <property type="match status" value="1"/>
</dbReference>
<dbReference type="InterPro" id="IPR007125">
    <property type="entry name" value="H2A/H2B/H3"/>
</dbReference>
<gene>
    <name evidence="10" type="ORF">BLA29_007204</name>
</gene>
<comment type="similarity">
    <text evidence="3">Belongs to the histone H3 family.</text>
</comment>
<evidence type="ECO:0000256" key="5">
    <source>
        <dbReference type="ARBA" id="ARBA00023125"/>
    </source>
</evidence>
<dbReference type="SMART" id="SM00428">
    <property type="entry name" value="H3"/>
    <property type="match status" value="1"/>
</dbReference>
<dbReference type="OrthoDB" id="420022at2759"/>
<dbReference type="GO" id="GO:0030527">
    <property type="term" value="F:structural constituent of chromatin"/>
    <property type="evidence" value="ECO:0007669"/>
    <property type="project" value="InterPro"/>
</dbReference>
<keyword evidence="4" id="KW-0158">Chromosome</keyword>
<reference evidence="10 11" key="1">
    <citation type="submission" date="2017-03" db="EMBL/GenBank/DDBJ databases">
        <title>Genome Survey of Euroglyphus maynei.</title>
        <authorList>
            <person name="Arlian L.G."/>
            <person name="Morgan M.S."/>
            <person name="Rider S.D."/>
        </authorList>
    </citation>
    <scope>NUCLEOTIDE SEQUENCE [LARGE SCALE GENOMIC DNA]</scope>
    <source>
        <strain evidence="10">Arlian Lab</strain>
        <tissue evidence="10">Whole body</tissue>
    </source>
</reference>
<feature type="compositionally biased region" description="Basic residues" evidence="8">
    <location>
        <begin position="32"/>
        <end position="55"/>
    </location>
</feature>
<dbReference type="PANTHER" id="PTHR45810">
    <property type="entry name" value="HISTONE H3.2"/>
    <property type="match status" value="1"/>
</dbReference>
<keyword evidence="7" id="KW-0544">Nucleosome core</keyword>
<name>A0A1Y3BE76_EURMA</name>
<keyword evidence="5" id="KW-0238">DNA-binding</keyword>
<dbReference type="GO" id="GO:0005634">
    <property type="term" value="C:nucleus"/>
    <property type="evidence" value="ECO:0007669"/>
    <property type="project" value="UniProtKB-SubCell"/>
</dbReference>
<dbReference type="SUPFAM" id="SSF47113">
    <property type="entry name" value="Histone-fold"/>
    <property type="match status" value="1"/>
</dbReference>
<dbReference type="InterPro" id="IPR009072">
    <property type="entry name" value="Histone-fold"/>
</dbReference>
<accession>A0A1Y3BE76</accession>
<evidence type="ECO:0000256" key="3">
    <source>
        <dbReference type="ARBA" id="ARBA00010343"/>
    </source>
</evidence>
<evidence type="ECO:0000256" key="2">
    <source>
        <dbReference type="ARBA" id="ARBA00004286"/>
    </source>
</evidence>
<dbReference type="Proteomes" id="UP000194236">
    <property type="component" value="Unassembled WGS sequence"/>
</dbReference>
<dbReference type="GO" id="GO:0000786">
    <property type="term" value="C:nucleosome"/>
    <property type="evidence" value="ECO:0007669"/>
    <property type="project" value="UniProtKB-KW"/>
</dbReference>
<dbReference type="FunFam" id="1.10.20.10:FF:000085">
    <property type="entry name" value="Histone H3.2"/>
    <property type="match status" value="1"/>
</dbReference>
<dbReference type="Gene3D" id="1.10.20.10">
    <property type="entry name" value="Histone, subunit A"/>
    <property type="match status" value="1"/>
</dbReference>
<dbReference type="GO" id="GO:0003677">
    <property type="term" value="F:DNA binding"/>
    <property type="evidence" value="ECO:0007669"/>
    <property type="project" value="UniProtKB-KW"/>
</dbReference>